<dbReference type="InterPro" id="IPR051683">
    <property type="entry name" value="Enoyl-CoA_Hydratase/Isomerase"/>
</dbReference>
<dbReference type="PANTHER" id="PTHR42964">
    <property type="entry name" value="ENOYL-COA HYDRATASE"/>
    <property type="match status" value="1"/>
</dbReference>
<proteinExistence type="inferred from homology"/>
<dbReference type="InterPro" id="IPR001753">
    <property type="entry name" value="Enoyl-CoA_hydra/iso"/>
</dbReference>
<dbReference type="AlphaFoldDB" id="A0A916RRC7"/>
<dbReference type="PROSITE" id="PS00166">
    <property type="entry name" value="ENOYL_COA_HYDRATASE"/>
    <property type="match status" value="1"/>
</dbReference>
<name>A0A916RRC7_9BACT</name>
<dbReference type="GO" id="GO:0003824">
    <property type="term" value="F:catalytic activity"/>
    <property type="evidence" value="ECO:0007669"/>
    <property type="project" value="InterPro"/>
</dbReference>
<dbReference type="Pfam" id="PF00378">
    <property type="entry name" value="ECH_1"/>
    <property type="match status" value="1"/>
</dbReference>
<accession>A0A916RRC7</accession>
<gene>
    <name evidence="3" type="ORF">GCM10011507_13670</name>
</gene>
<dbReference type="Gene3D" id="3.90.226.10">
    <property type="entry name" value="2-enoyl-CoA Hydratase, Chain A, domain 1"/>
    <property type="match status" value="1"/>
</dbReference>
<sequence length="259" mass="27832">MDYSTILVAEEDGVRTITLNRPERRNAMTPAMQDELLAAMDEAAVSDCRVVVFAGAGEAFCSGLDLSALQAMNDRSDAEHSADAERVARLFRSLYELPKPTIAMVHGAAVAGGTGLATICDFTLAVPGAKFGYTEVRIGFVPALVSAFLTLQVGEKRARDLLLTGRLFSAEEAHRVGLVNEVVQPENLRARVVELADALKLNSPASMAATKRLLAAQNKAWLDRAIELAMAANADSRGTADFREGVAAFLEKRKPVWKG</sequence>
<evidence type="ECO:0000256" key="2">
    <source>
        <dbReference type="RuleBase" id="RU003707"/>
    </source>
</evidence>
<dbReference type="SUPFAM" id="SSF52096">
    <property type="entry name" value="ClpP/crotonase"/>
    <property type="match status" value="1"/>
</dbReference>
<evidence type="ECO:0000256" key="1">
    <source>
        <dbReference type="ARBA" id="ARBA00005254"/>
    </source>
</evidence>
<comment type="similarity">
    <text evidence="1 2">Belongs to the enoyl-CoA hydratase/isomerase family.</text>
</comment>
<evidence type="ECO:0000313" key="3">
    <source>
        <dbReference type="EMBL" id="GGA63287.1"/>
    </source>
</evidence>
<dbReference type="InterPro" id="IPR029045">
    <property type="entry name" value="ClpP/crotonase-like_dom_sf"/>
</dbReference>
<dbReference type="InterPro" id="IPR018376">
    <property type="entry name" value="Enoyl-CoA_hyd/isom_CS"/>
</dbReference>
<dbReference type="PANTHER" id="PTHR42964:SF1">
    <property type="entry name" value="POLYKETIDE BIOSYNTHESIS ENOYL-COA HYDRATASE PKSH-RELATED"/>
    <property type="match status" value="1"/>
</dbReference>
<comment type="caution">
    <text evidence="3">The sequence shown here is derived from an EMBL/GenBank/DDBJ whole genome shotgun (WGS) entry which is preliminary data.</text>
</comment>
<reference evidence="3" key="2">
    <citation type="submission" date="2020-09" db="EMBL/GenBank/DDBJ databases">
        <authorList>
            <person name="Sun Q."/>
            <person name="Zhou Y."/>
        </authorList>
    </citation>
    <scope>NUCLEOTIDE SEQUENCE</scope>
    <source>
        <strain evidence="3">CGMCC 1.15447</strain>
    </source>
</reference>
<protein>
    <submittedName>
        <fullName evidence="3">Enoyl-CoA hydratase</fullName>
    </submittedName>
</protein>
<organism evidence="3 4">
    <name type="scientific">Edaphobacter acidisoli</name>
    <dbReference type="NCBI Taxonomy" id="2040573"/>
    <lineage>
        <taxon>Bacteria</taxon>
        <taxon>Pseudomonadati</taxon>
        <taxon>Acidobacteriota</taxon>
        <taxon>Terriglobia</taxon>
        <taxon>Terriglobales</taxon>
        <taxon>Acidobacteriaceae</taxon>
        <taxon>Edaphobacter</taxon>
    </lineage>
</organism>
<evidence type="ECO:0000313" key="4">
    <source>
        <dbReference type="Proteomes" id="UP000648801"/>
    </source>
</evidence>
<reference evidence="3" key="1">
    <citation type="journal article" date="2014" name="Int. J. Syst. Evol. Microbiol.">
        <title>Complete genome sequence of Corynebacterium casei LMG S-19264T (=DSM 44701T), isolated from a smear-ripened cheese.</title>
        <authorList>
            <consortium name="US DOE Joint Genome Institute (JGI-PGF)"/>
            <person name="Walter F."/>
            <person name="Albersmeier A."/>
            <person name="Kalinowski J."/>
            <person name="Ruckert C."/>
        </authorList>
    </citation>
    <scope>NUCLEOTIDE SEQUENCE</scope>
    <source>
        <strain evidence="3">CGMCC 1.15447</strain>
    </source>
</reference>
<dbReference type="Proteomes" id="UP000648801">
    <property type="component" value="Unassembled WGS sequence"/>
</dbReference>
<dbReference type="EMBL" id="BMJB01000001">
    <property type="protein sequence ID" value="GGA63287.1"/>
    <property type="molecule type" value="Genomic_DNA"/>
</dbReference>
<dbReference type="CDD" id="cd06558">
    <property type="entry name" value="crotonase-like"/>
    <property type="match status" value="1"/>
</dbReference>
<dbReference type="InterPro" id="IPR014748">
    <property type="entry name" value="Enoyl-CoA_hydra_C"/>
</dbReference>
<dbReference type="Gene3D" id="1.10.12.10">
    <property type="entry name" value="Lyase 2-enoyl-coa Hydratase, Chain A, domain 2"/>
    <property type="match status" value="1"/>
</dbReference>
<keyword evidence="4" id="KW-1185">Reference proteome</keyword>